<dbReference type="InterPro" id="IPR036390">
    <property type="entry name" value="WH_DNA-bd_sf"/>
</dbReference>
<dbReference type="SUPFAM" id="SSF46785">
    <property type="entry name" value="Winged helix' DNA-binding domain"/>
    <property type="match status" value="1"/>
</dbReference>
<evidence type="ECO:0000259" key="4">
    <source>
        <dbReference type="PROSITE" id="PS50987"/>
    </source>
</evidence>
<keyword evidence="2" id="KW-0238">DNA-binding</keyword>
<dbReference type="Gene3D" id="1.10.10.10">
    <property type="entry name" value="Winged helix-like DNA-binding domain superfamily/Winged helix DNA-binding domain"/>
    <property type="match status" value="1"/>
</dbReference>
<evidence type="ECO:0000256" key="2">
    <source>
        <dbReference type="ARBA" id="ARBA00023125"/>
    </source>
</evidence>
<dbReference type="OrthoDB" id="9798835at2"/>
<keyword evidence="6" id="KW-1185">Reference proteome</keyword>
<organism evidence="5 6">
    <name type="scientific">Candidatus Chloroploca asiatica</name>
    <dbReference type="NCBI Taxonomy" id="1506545"/>
    <lineage>
        <taxon>Bacteria</taxon>
        <taxon>Bacillati</taxon>
        <taxon>Chloroflexota</taxon>
        <taxon>Chloroflexia</taxon>
        <taxon>Chloroflexales</taxon>
        <taxon>Chloroflexineae</taxon>
        <taxon>Oscillochloridaceae</taxon>
        <taxon>Candidatus Chloroploca</taxon>
    </lineage>
</organism>
<keyword evidence="1" id="KW-0805">Transcription regulation</keyword>
<dbReference type="InterPro" id="IPR036388">
    <property type="entry name" value="WH-like_DNA-bd_sf"/>
</dbReference>
<gene>
    <name evidence="5" type="ORF">A9Q02_13185</name>
</gene>
<dbReference type="InterPro" id="IPR001845">
    <property type="entry name" value="HTH_ArsR_DNA-bd_dom"/>
</dbReference>
<keyword evidence="3" id="KW-0804">Transcription</keyword>
<evidence type="ECO:0000313" key="5">
    <source>
        <dbReference type="EMBL" id="PDV99163.1"/>
    </source>
</evidence>
<evidence type="ECO:0000256" key="1">
    <source>
        <dbReference type="ARBA" id="ARBA00023015"/>
    </source>
</evidence>
<feature type="domain" description="HTH arsR-type" evidence="4">
    <location>
        <begin position="26"/>
        <end position="122"/>
    </location>
</feature>
<dbReference type="Proteomes" id="UP000220922">
    <property type="component" value="Unassembled WGS sequence"/>
</dbReference>
<reference evidence="5 6" key="1">
    <citation type="submission" date="2016-05" db="EMBL/GenBank/DDBJ databases">
        <authorList>
            <person name="Lavstsen T."/>
            <person name="Jespersen J.S."/>
        </authorList>
    </citation>
    <scope>NUCLEOTIDE SEQUENCE [LARGE SCALE GENOMIC DNA]</scope>
    <source>
        <strain evidence="5 6">B7-9</strain>
    </source>
</reference>
<accession>A0A2H3KM97</accession>
<dbReference type="GO" id="GO:0003677">
    <property type="term" value="F:DNA binding"/>
    <property type="evidence" value="ECO:0007669"/>
    <property type="project" value="UniProtKB-KW"/>
</dbReference>
<dbReference type="GO" id="GO:0003700">
    <property type="term" value="F:DNA-binding transcription factor activity"/>
    <property type="evidence" value="ECO:0007669"/>
    <property type="project" value="InterPro"/>
</dbReference>
<sequence length="122" mass="13460">MSCPRRGGATVAERAGCCLPKLAPRLDAAEARRISNDLAILAHPIRLQILDLLAQYQGQVCVCDLEAALPVKQPTVSHHLKILREAGLITAERQGLWIYYSICCDAVQTMRERVMAQFAFLG</sequence>
<evidence type="ECO:0000256" key="3">
    <source>
        <dbReference type="ARBA" id="ARBA00023163"/>
    </source>
</evidence>
<dbReference type="PANTHER" id="PTHR33154:SF18">
    <property type="entry name" value="ARSENICAL RESISTANCE OPERON REPRESSOR"/>
    <property type="match status" value="1"/>
</dbReference>
<protein>
    <submittedName>
        <fullName evidence="5">Transcriptional regulator</fullName>
    </submittedName>
</protein>
<dbReference type="InterPro" id="IPR011991">
    <property type="entry name" value="ArsR-like_HTH"/>
</dbReference>
<dbReference type="EMBL" id="LYXE01000080">
    <property type="protein sequence ID" value="PDV99163.1"/>
    <property type="molecule type" value="Genomic_DNA"/>
</dbReference>
<dbReference type="PROSITE" id="PS50987">
    <property type="entry name" value="HTH_ARSR_2"/>
    <property type="match status" value="1"/>
</dbReference>
<comment type="caution">
    <text evidence="5">The sequence shown here is derived from an EMBL/GenBank/DDBJ whole genome shotgun (WGS) entry which is preliminary data.</text>
</comment>
<dbReference type="CDD" id="cd00090">
    <property type="entry name" value="HTH_ARSR"/>
    <property type="match status" value="1"/>
</dbReference>
<evidence type="ECO:0000313" key="6">
    <source>
        <dbReference type="Proteomes" id="UP000220922"/>
    </source>
</evidence>
<dbReference type="PRINTS" id="PR00778">
    <property type="entry name" value="HTHARSR"/>
</dbReference>
<name>A0A2H3KM97_9CHLR</name>
<dbReference type="InterPro" id="IPR051081">
    <property type="entry name" value="HTH_MetalResp_TranReg"/>
</dbReference>
<proteinExistence type="predicted"/>
<dbReference type="Pfam" id="PF01022">
    <property type="entry name" value="HTH_5"/>
    <property type="match status" value="1"/>
</dbReference>
<dbReference type="NCBIfam" id="NF033788">
    <property type="entry name" value="HTH_metalloreg"/>
    <property type="match status" value="1"/>
</dbReference>
<dbReference type="SMART" id="SM00418">
    <property type="entry name" value="HTH_ARSR"/>
    <property type="match status" value="1"/>
</dbReference>
<dbReference type="AlphaFoldDB" id="A0A2H3KM97"/>
<dbReference type="PANTHER" id="PTHR33154">
    <property type="entry name" value="TRANSCRIPTIONAL REGULATOR, ARSR FAMILY"/>
    <property type="match status" value="1"/>
</dbReference>